<keyword evidence="5" id="KW-0479">Metal-binding</keyword>
<keyword evidence="7" id="KW-0414">Isoprene biosynthesis</keyword>
<gene>
    <name evidence="9" type="ORF">H5410_008762</name>
</gene>
<dbReference type="AlphaFoldDB" id="A0A9J6AG45"/>
<evidence type="ECO:0000256" key="5">
    <source>
        <dbReference type="ARBA" id="ARBA00022723"/>
    </source>
</evidence>
<dbReference type="GO" id="GO:0008299">
    <property type="term" value="P:isoprenoid biosynthetic process"/>
    <property type="evidence" value="ECO:0007669"/>
    <property type="project" value="UniProtKB-KW"/>
</dbReference>
<dbReference type="SFLD" id="SFLDG01017">
    <property type="entry name" value="Polyprenyl_Transferase_Like"/>
    <property type="match status" value="3"/>
</dbReference>
<comment type="caution">
    <text evidence="9">The sequence shown here is derived from an EMBL/GenBank/DDBJ whole genome shotgun (WGS) entry which is preliminary data.</text>
</comment>
<evidence type="ECO:0000256" key="7">
    <source>
        <dbReference type="ARBA" id="ARBA00023229"/>
    </source>
</evidence>
<dbReference type="EMBL" id="JACXVP010000002">
    <property type="protein sequence ID" value="KAG5623544.1"/>
    <property type="molecule type" value="Genomic_DNA"/>
</dbReference>
<dbReference type="Pfam" id="PF00348">
    <property type="entry name" value="polyprenyl_synt"/>
    <property type="match status" value="3"/>
</dbReference>
<dbReference type="InterPro" id="IPR008949">
    <property type="entry name" value="Isoprenoid_synthase_dom_sf"/>
</dbReference>
<evidence type="ECO:0000256" key="1">
    <source>
        <dbReference type="ARBA" id="ARBA00001946"/>
    </source>
</evidence>
<evidence type="ECO:0000256" key="3">
    <source>
        <dbReference type="ARBA" id="ARBA00006706"/>
    </source>
</evidence>
<evidence type="ECO:0000256" key="4">
    <source>
        <dbReference type="ARBA" id="ARBA00022679"/>
    </source>
</evidence>
<dbReference type="InterPro" id="IPR000092">
    <property type="entry name" value="Polyprenyl_synt"/>
</dbReference>
<proteinExistence type="inferred from homology"/>
<comment type="cofactor">
    <cofactor evidence="1">
        <name>Mg(2+)</name>
        <dbReference type="ChEBI" id="CHEBI:18420"/>
    </cofactor>
</comment>
<evidence type="ECO:0000256" key="2">
    <source>
        <dbReference type="ARBA" id="ARBA00005128"/>
    </source>
</evidence>
<organism evidence="9 10">
    <name type="scientific">Solanum commersonii</name>
    <name type="common">Commerson's wild potato</name>
    <name type="synonym">Commerson's nightshade</name>
    <dbReference type="NCBI Taxonomy" id="4109"/>
    <lineage>
        <taxon>Eukaryota</taxon>
        <taxon>Viridiplantae</taxon>
        <taxon>Streptophyta</taxon>
        <taxon>Embryophyta</taxon>
        <taxon>Tracheophyta</taxon>
        <taxon>Spermatophyta</taxon>
        <taxon>Magnoliopsida</taxon>
        <taxon>eudicotyledons</taxon>
        <taxon>Gunneridae</taxon>
        <taxon>Pentapetalae</taxon>
        <taxon>asterids</taxon>
        <taxon>lamiids</taxon>
        <taxon>Solanales</taxon>
        <taxon>Solanaceae</taxon>
        <taxon>Solanoideae</taxon>
        <taxon>Solaneae</taxon>
        <taxon>Solanum</taxon>
    </lineage>
</organism>
<dbReference type="OrthoDB" id="6921389at2759"/>
<accession>A0A9J6AG45</accession>
<reference evidence="9 10" key="1">
    <citation type="submission" date="2020-09" db="EMBL/GenBank/DDBJ databases">
        <title>De no assembly of potato wild relative species, Solanum commersonii.</title>
        <authorList>
            <person name="Cho K."/>
        </authorList>
    </citation>
    <scope>NUCLEOTIDE SEQUENCE [LARGE SCALE GENOMIC DNA]</scope>
    <source>
        <strain evidence="9">LZ3.2</strain>
        <tissue evidence="9">Leaf</tissue>
    </source>
</reference>
<keyword evidence="6" id="KW-0460">Magnesium</keyword>
<dbReference type="SUPFAM" id="SSF48576">
    <property type="entry name" value="Terpenoid synthases"/>
    <property type="match status" value="3"/>
</dbReference>
<keyword evidence="8" id="KW-0175">Coiled coil</keyword>
<dbReference type="NCBIfam" id="NF045485">
    <property type="entry name" value="FPPsyn"/>
    <property type="match status" value="3"/>
</dbReference>
<evidence type="ECO:0000256" key="8">
    <source>
        <dbReference type="SAM" id="Coils"/>
    </source>
</evidence>
<dbReference type="FunFam" id="1.10.600.10:FF:000001">
    <property type="entry name" value="Geranylgeranyl diphosphate synthase"/>
    <property type="match status" value="3"/>
</dbReference>
<comment type="pathway">
    <text evidence="2">Isoprenoid biosynthesis.</text>
</comment>
<protein>
    <submittedName>
        <fullName evidence="9">Uncharacterized protein</fullName>
    </submittedName>
</protein>
<sequence>MSLSTTITTWGYTHYPLSDVGNKGRSRFCSPGFMPHLKMKFFTNPSSLSVSAVLTKEQTDAESKSKKQAMEFKEYVLEKAISVNKALESAVSIKEPIKIHESMRYSLLAGGKRIRPMLCIAACELVGGVESTAMPAACAVEMIHTMSLIHDDLPCMDNDDLRRGKPTNHKIYGEDVAVLAGDALLALAFEHIATQTKGISSDRIVRVIGELAKCIGSEGLVAGQVVDIISEGISDVDLKHLEFIHLHKTAALLEGSVVLGAILGGAPDEDVEKLRKFARCIGLLFQVVDDILDVTKSSQQLGKTAGKDLVADKVTYPKLIGIEKSREFAEELNKEAKAQLVGFDQEKAAPLVMYMVKRVTYNLAKLSTRGTPNRSRSAGTKLLFSSEETAEVIIRPKARAFCNSTDFSKNEAEVIKHEDIYREAGNTRSVFDFKSYMVQKIKSVNQALDAAVPIREPIKFHKAMRYSLLSEGKRVCPVLCIAACELVGGQESTAMPAACGMEMIHAMCMMHDDLPCMDNDDLRRGKLSHHKVYGENVTVLAGYSLVSLAFQHMTTATKGLHPKTMVRAVGELARLIGPEGAAAGQVLDLLCGGNSDDGLEELEYIHRHKTADFAEAAAIVGAMLGGASEEEINRLGKFSKCLGLLFQVVDDILDVTKSSEQLGKTAGKDLLANKLTYPKMIGIDKSKEYAQKLNKEAKEQLAGFDPEKSAPLLAMADFIGRLLKLRVMSMRKGVIHNLAKLSTRGTPKRSRSAGTKLLLSSEETTEVIFLPKARSFCNSTDLSKNESEVIKHENICRESGKTTSVFDFKSYMLQKIKSVNQALDAAVPIREPIKFHEAMRYSLLSEGKRVCPVLCIATCELVGGQESTVMPAACGMEMIISMCLMHDDLPCMDNGDLRRGKLSNHKVFGENVTVLAGYSLVALAFEHMTATTKGVHPKTMVRAVGELARLIGPEGAVAGQVLDLLCGDKSDTGLEELKYIHSHKTADFTEAAAIVGALVGGASEEEINRLRKFSQCFGLMYQVVDDILDVTKSSEQLGKTAGKDLLANKLTYPKMIGIDKSKEYAQKLSKEAKEQLVGFDPEKAAPLLAMTDFVLHRQK</sequence>
<dbReference type="GO" id="GO:0004311">
    <property type="term" value="F:geranylgeranyl diphosphate synthase activity"/>
    <property type="evidence" value="ECO:0007669"/>
    <property type="project" value="TreeGrafter"/>
</dbReference>
<keyword evidence="10" id="KW-1185">Reference proteome</keyword>
<feature type="coiled-coil region" evidence="8">
    <location>
        <begin position="319"/>
        <end position="346"/>
    </location>
</feature>
<name>A0A9J6AG45_SOLCO</name>
<dbReference type="InterPro" id="IPR033749">
    <property type="entry name" value="Polyprenyl_synt_CS"/>
</dbReference>
<keyword evidence="4" id="KW-0808">Transferase</keyword>
<comment type="similarity">
    <text evidence="3">Belongs to the FPP/GGPP synthase family.</text>
</comment>
<dbReference type="GO" id="GO:0005737">
    <property type="term" value="C:cytoplasm"/>
    <property type="evidence" value="ECO:0007669"/>
    <property type="project" value="UniProtKB-ARBA"/>
</dbReference>
<evidence type="ECO:0000256" key="6">
    <source>
        <dbReference type="ARBA" id="ARBA00022842"/>
    </source>
</evidence>
<dbReference type="PROSITE" id="PS00444">
    <property type="entry name" value="POLYPRENYL_SYNTHASE_2"/>
    <property type="match status" value="3"/>
</dbReference>
<dbReference type="Proteomes" id="UP000824120">
    <property type="component" value="Chromosome 2"/>
</dbReference>
<dbReference type="InterPro" id="IPR053378">
    <property type="entry name" value="Prenyl_diphosphate_synthase"/>
</dbReference>
<evidence type="ECO:0000313" key="10">
    <source>
        <dbReference type="Proteomes" id="UP000824120"/>
    </source>
</evidence>
<evidence type="ECO:0000313" key="9">
    <source>
        <dbReference type="EMBL" id="KAG5623544.1"/>
    </source>
</evidence>
<dbReference type="PROSITE" id="PS00723">
    <property type="entry name" value="POLYPRENYL_SYNTHASE_1"/>
    <property type="match status" value="3"/>
</dbReference>
<dbReference type="PANTHER" id="PTHR43281:SF27">
    <property type="entry name" value="GERANYLGERANYL PYROPHOSPHATE SYNTHASE 7, CHLOROPLASTIC-LIKE"/>
    <property type="match status" value="1"/>
</dbReference>
<dbReference type="CDD" id="cd00685">
    <property type="entry name" value="Trans_IPPS_HT"/>
    <property type="match status" value="3"/>
</dbReference>
<dbReference type="SFLD" id="SFLDS00005">
    <property type="entry name" value="Isoprenoid_Synthase_Type_I"/>
    <property type="match status" value="3"/>
</dbReference>
<dbReference type="Gene3D" id="1.10.600.10">
    <property type="entry name" value="Farnesyl Diphosphate Synthase"/>
    <property type="match status" value="3"/>
</dbReference>
<dbReference type="GO" id="GO:0046872">
    <property type="term" value="F:metal ion binding"/>
    <property type="evidence" value="ECO:0007669"/>
    <property type="project" value="UniProtKB-KW"/>
</dbReference>
<dbReference type="PANTHER" id="PTHR43281">
    <property type="entry name" value="FARNESYL DIPHOSPHATE SYNTHASE"/>
    <property type="match status" value="1"/>
</dbReference>